<dbReference type="InterPro" id="IPR018895">
    <property type="entry name" value="DUF2474"/>
</dbReference>
<keyword evidence="3" id="KW-1185">Reference proteome</keyword>
<accession>A0A9X3A7J2</accession>
<dbReference type="Pfam" id="PF10617">
    <property type="entry name" value="DUF2474"/>
    <property type="match status" value="1"/>
</dbReference>
<dbReference type="Proteomes" id="UP001142648">
    <property type="component" value="Unassembled WGS sequence"/>
</dbReference>
<dbReference type="EMBL" id="JAOAMV010000002">
    <property type="protein sequence ID" value="MCT2558466.1"/>
    <property type="molecule type" value="Genomic_DNA"/>
</dbReference>
<name>A0A9X3A7J2_9SPHN</name>
<evidence type="ECO:0000256" key="1">
    <source>
        <dbReference type="SAM" id="Phobius"/>
    </source>
</evidence>
<dbReference type="AlphaFoldDB" id="A0A9X3A7J2"/>
<evidence type="ECO:0000313" key="3">
    <source>
        <dbReference type="Proteomes" id="UP001142648"/>
    </source>
</evidence>
<evidence type="ECO:0000313" key="2">
    <source>
        <dbReference type="EMBL" id="MCT2558466.1"/>
    </source>
</evidence>
<proteinExistence type="predicted"/>
<gene>
    <name evidence="2" type="ORF">N0B51_05685</name>
</gene>
<keyword evidence="1" id="KW-1133">Transmembrane helix</keyword>
<keyword evidence="1" id="KW-0472">Membrane</keyword>
<feature type="transmembrane region" description="Helical" evidence="1">
    <location>
        <begin position="21"/>
        <end position="42"/>
    </location>
</feature>
<comment type="caution">
    <text evidence="2">The sequence shown here is derived from an EMBL/GenBank/DDBJ whole genome shotgun (WGS) entry which is preliminary data.</text>
</comment>
<sequence>MSKRQDDRAPPPLWQRLAWMAAIWAASVGVLGAVATVIRAWLAN</sequence>
<dbReference type="RefSeq" id="WP_259961283.1">
    <property type="nucleotide sequence ID" value="NZ_JAOAMV010000002.1"/>
</dbReference>
<protein>
    <submittedName>
        <fullName evidence="2">DUF2474 domain-containing protein</fullName>
    </submittedName>
</protein>
<organism evidence="2 3">
    <name type="scientific">Tsuneonella litorea</name>
    <dbReference type="NCBI Taxonomy" id="2976475"/>
    <lineage>
        <taxon>Bacteria</taxon>
        <taxon>Pseudomonadati</taxon>
        <taxon>Pseudomonadota</taxon>
        <taxon>Alphaproteobacteria</taxon>
        <taxon>Sphingomonadales</taxon>
        <taxon>Erythrobacteraceae</taxon>
        <taxon>Tsuneonella</taxon>
    </lineage>
</organism>
<keyword evidence="1" id="KW-0812">Transmembrane</keyword>
<reference evidence="2" key="1">
    <citation type="submission" date="2022-09" db="EMBL/GenBank/DDBJ databases">
        <title>The genome sequence of Tsuneonella sp. YG55.</title>
        <authorList>
            <person name="Liu Y."/>
        </authorList>
    </citation>
    <scope>NUCLEOTIDE SEQUENCE</scope>
    <source>
        <strain evidence="2">YG55</strain>
    </source>
</reference>